<dbReference type="FunFam" id="3.40.309.10:FF:000001">
    <property type="entry name" value="Mitochondrial aldehyde dehydrogenase 2"/>
    <property type="match status" value="1"/>
</dbReference>
<dbReference type="InterPro" id="IPR029510">
    <property type="entry name" value="Ald_DH_CS_GLU"/>
</dbReference>
<name>A0A4R2NL47_9BACL</name>
<dbReference type="GO" id="GO:0019752">
    <property type="term" value="P:carboxylic acid metabolic process"/>
    <property type="evidence" value="ECO:0007669"/>
    <property type="project" value="UniProtKB-ARBA"/>
</dbReference>
<protein>
    <submittedName>
        <fullName evidence="7">Aldehyde dehydrogenase (NAD+)</fullName>
    </submittedName>
</protein>
<evidence type="ECO:0000259" key="6">
    <source>
        <dbReference type="Pfam" id="PF00171"/>
    </source>
</evidence>
<dbReference type="PANTHER" id="PTHR11699">
    <property type="entry name" value="ALDEHYDE DEHYDROGENASE-RELATED"/>
    <property type="match status" value="1"/>
</dbReference>
<dbReference type="Gene3D" id="3.40.309.10">
    <property type="entry name" value="Aldehyde Dehydrogenase, Chain A, domain 2"/>
    <property type="match status" value="1"/>
</dbReference>
<feature type="domain" description="Aldehyde dehydrogenase" evidence="6">
    <location>
        <begin position="28"/>
        <end position="488"/>
    </location>
</feature>
<keyword evidence="3" id="KW-0520">NAD</keyword>
<organism evidence="7 8">
    <name type="scientific">Scopulibacillus darangshiensis</name>
    <dbReference type="NCBI Taxonomy" id="442528"/>
    <lineage>
        <taxon>Bacteria</taxon>
        <taxon>Bacillati</taxon>
        <taxon>Bacillota</taxon>
        <taxon>Bacilli</taxon>
        <taxon>Bacillales</taxon>
        <taxon>Sporolactobacillaceae</taxon>
        <taxon>Scopulibacillus</taxon>
    </lineage>
</organism>
<dbReference type="InterPro" id="IPR016161">
    <property type="entry name" value="Ald_DH/histidinol_DH"/>
</dbReference>
<dbReference type="SUPFAM" id="SSF53720">
    <property type="entry name" value="ALDH-like"/>
    <property type="match status" value="1"/>
</dbReference>
<dbReference type="InterPro" id="IPR015590">
    <property type="entry name" value="Aldehyde_DH_dom"/>
</dbReference>
<gene>
    <name evidence="7" type="ORF">EV207_13720</name>
</gene>
<evidence type="ECO:0000256" key="4">
    <source>
        <dbReference type="PROSITE-ProRule" id="PRU10007"/>
    </source>
</evidence>
<sequence length="493" mass="53578">MEQHTLDITERLADFLKGTKKLYINGEWTESASGKTFETLNPATGDVLAVVSEADATDVDRAAEAARKAFDEGKWTKMSAASRSRLIYKLADLMEEHKEELAQLDTLDNGKPIRETKNADVPLAIEHFRYYAGWATKIVGQTLPVQGKFFTYTRHEPLGVVGQIIPWNFPLLMAAWKLGAALASGCTIVLKPAEQTPLSALYLAKLAEEAGFPKGVLNVIPGFGETAGEPLVKHPKVNKIAFTGSTVVGKSIMAEASKSLKRVTLELGGKSPNIILPDADMTKAVPGAFSGIMFNQGQVCCAGSRLFIQKKSFDNVVADLVTHSKSLKQGEGIHTDTEMGPLVSKEQQDRVVNYINKGKSEGAELLTGGTFSEKGYFVEPTVFADVDDNMTIAKEEIFGPVVAAMPFEDLDEVIERANNSNYGLAAGLWTENVKSAHYVANRLKAGTVWVNCYNAFDASAPFGGYKESGIGREMGSYALNNYNEVKSVWINLS</sequence>
<evidence type="ECO:0000256" key="2">
    <source>
        <dbReference type="ARBA" id="ARBA00023002"/>
    </source>
</evidence>
<keyword evidence="2 5" id="KW-0560">Oxidoreductase</keyword>
<feature type="active site" evidence="4">
    <location>
        <position position="266"/>
    </location>
</feature>
<dbReference type="PROSITE" id="PS00687">
    <property type="entry name" value="ALDEHYDE_DEHYDR_GLU"/>
    <property type="match status" value="1"/>
</dbReference>
<reference evidence="7 8" key="1">
    <citation type="submission" date="2019-03" db="EMBL/GenBank/DDBJ databases">
        <title>Genomic Encyclopedia of Type Strains, Phase IV (KMG-IV): sequencing the most valuable type-strain genomes for metagenomic binning, comparative biology and taxonomic classification.</title>
        <authorList>
            <person name="Goeker M."/>
        </authorList>
    </citation>
    <scope>NUCLEOTIDE SEQUENCE [LARGE SCALE GENOMIC DNA]</scope>
    <source>
        <strain evidence="7 8">DSM 19377</strain>
    </source>
</reference>
<dbReference type="Gene3D" id="3.40.605.10">
    <property type="entry name" value="Aldehyde Dehydrogenase, Chain A, domain 1"/>
    <property type="match status" value="1"/>
</dbReference>
<proteinExistence type="inferred from homology"/>
<dbReference type="AlphaFoldDB" id="A0A4R2NL47"/>
<accession>A0A4R2NL47</accession>
<evidence type="ECO:0000256" key="1">
    <source>
        <dbReference type="ARBA" id="ARBA00009986"/>
    </source>
</evidence>
<evidence type="ECO:0000256" key="3">
    <source>
        <dbReference type="ARBA" id="ARBA00023027"/>
    </source>
</evidence>
<dbReference type="InterPro" id="IPR016163">
    <property type="entry name" value="Ald_DH_C"/>
</dbReference>
<dbReference type="OrthoDB" id="9762913at2"/>
<dbReference type="Pfam" id="PF00171">
    <property type="entry name" value="Aldedh"/>
    <property type="match status" value="1"/>
</dbReference>
<dbReference type="RefSeq" id="WP_132747598.1">
    <property type="nucleotide sequence ID" value="NZ_SLXK01000037.1"/>
</dbReference>
<evidence type="ECO:0000313" key="7">
    <source>
        <dbReference type="EMBL" id="TCP22132.1"/>
    </source>
</evidence>
<dbReference type="Proteomes" id="UP000295416">
    <property type="component" value="Unassembled WGS sequence"/>
</dbReference>
<dbReference type="FunFam" id="3.40.605.10:FF:000026">
    <property type="entry name" value="Aldehyde dehydrogenase, putative"/>
    <property type="match status" value="1"/>
</dbReference>
<keyword evidence="8" id="KW-1185">Reference proteome</keyword>
<dbReference type="CDD" id="cd07091">
    <property type="entry name" value="ALDH_F1-2_Ald2-like"/>
    <property type="match status" value="1"/>
</dbReference>
<evidence type="ECO:0000313" key="8">
    <source>
        <dbReference type="Proteomes" id="UP000295416"/>
    </source>
</evidence>
<dbReference type="InterPro" id="IPR016162">
    <property type="entry name" value="Ald_DH_N"/>
</dbReference>
<comment type="caution">
    <text evidence="7">The sequence shown here is derived from an EMBL/GenBank/DDBJ whole genome shotgun (WGS) entry which is preliminary data.</text>
</comment>
<dbReference type="FunFam" id="3.40.605.10:FF:000011">
    <property type="entry name" value="ALD5p Mitochondrial aldehyde dehydrogenase"/>
    <property type="match status" value="1"/>
</dbReference>
<dbReference type="GO" id="GO:0016620">
    <property type="term" value="F:oxidoreductase activity, acting on the aldehyde or oxo group of donors, NAD or NADP as acceptor"/>
    <property type="evidence" value="ECO:0007669"/>
    <property type="project" value="InterPro"/>
</dbReference>
<evidence type="ECO:0000256" key="5">
    <source>
        <dbReference type="RuleBase" id="RU003345"/>
    </source>
</evidence>
<comment type="similarity">
    <text evidence="1 5">Belongs to the aldehyde dehydrogenase family.</text>
</comment>
<dbReference type="EMBL" id="SLXK01000037">
    <property type="protein sequence ID" value="TCP22132.1"/>
    <property type="molecule type" value="Genomic_DNA"/>
</dbReference>